<gene>
    <name evidence="2" type="ORF">AMON00008_LOCUS1160</name>
</gene>
<evidence type="ECO:0000256" key="1">
    <source>
        <dbReference type="SAM" id="MobiDB-lite"/>
    </source>
</evidence>
<dbReference type="EMBL" id="HBNR01001647">
    <property type="protein sequence ID" value="CAE4561541.1"/>
    <property type="molecule type" value="Transcribed_RNA"/>
</dbReference>
<sequence>MRCLCARWHLADPGGRALAGGTAYAVLGDPVVDGKQSPALSPAGRSRARHDLEEEPGRVAITDPGTRLEPPPALGDRSQERSVCDRLGVRLPQQLQELRVSIAASAIHATQTRPAT</sequence>
<proteinExistence type="predicted"/>
<feature type="region of interest" description="Disordered" evidence="1">
    <location>
        <begin position="35"/>
        <end position="80"/>
    </location>
</feature>
<name>A0A7S4PST4_9DINO</name>
<organism evidence="2">
    <name type="scientific">Alexandrium monilatum</name>
    <dbReference type="NCBI Taxonomy" id="311494"/>
    <lineage>
        <taxon>Eukaryota</taxon>
        <taxon>Sar</taxon>
        <taxon>Alveolata</taxon>
        <taxon>Dinophyceae</taxon>
        <taxon>Gonyaulacales</taxon>
        <taxon>Pyrocystaceae</taxon>
        <taxon>Alexandrium</taxon>
    </lineage>
</organism>
<reference evidence="2" key="1">
    <citation type="submission" date="2021-01" db="EMBL/GenBank/DDBJ databases">
        <authorList>
            <person name="Corre E."/>
            <person name="Pelletier E."/>
            <person name="Niang G."/>
            <person name="Scheremetjew M."/>
            <person name="Finn R."/>
            <person name="Kale V."/>
            <person name="Holt S."/>
            <person name="Cochrane G."/>
            <person name="Meng A."/>
            <person name="Brown T."/>
            <person name="Cohen L."/>
        </authorList>
    </citation>
    <scope>NUCLEOTIDE SEQUENCE</scope>
    <source>
        <strain evidence="2">CCMP3105</strain>
    </source>
</reference>
<dbReference type="AlphaFoldDB" id="A0A7S4PST4"/>
<protein>
    <submittedName>
        <fullName evidence="2">Uncharacterized protein</fullName>
    </submittedName>
</protein>
<evidence type="ECO:0000313" key="2">
    <source>
        <dbReference type="EMBL" id="CAE4561541.1"/>
    </source>
</evidence>
<accession>A0A7S4PST4</accession>